<dbReference type="SMART" id="SM00220">
    <property type="entry name" value="S_TKc"/>
    <property type="match status" value="1"/>
</dbReference>
<evidence type="ECO:0000256" key="4">
    <source>
        <dbReference type="ARBA" id="ARBA00022679"/>
    </source>
</evidence>
<feature type="repeat" description="WD" evidence="9">
    <location>
        <begin position="815"/>
        <end position="846"/>
    </location>
</feature>
<keyword evidence="14" id="KW-1185">Reference proteome</keyword>
<dbReference type="Gene3D" id="2.130.10.10">
    <property type="entry name" value="YVTN repeat-like/Quinoprotein amine dehydrogenase"/>
    <property type="match status" value="4"/>
</dbReference>
<dbReference type="PANTHER" id="PTHR19879">
    <property type="entry name" value="TRANSCRIPTION INITIATION FACTOR TFIID"/>
    <property type="match status" value="1"/>
</dbReference>
<dbReference type="KEGG" id="tpla:ElP_74280"/>
<keyword evidence="5" id="KW-0677">Repeat</keyword>
<keyword evidence="6" id="KW-0547">Nucleotide-binding</keyword>
<dbReference type="InterPro" id="IPR001680">
    <property type="entry name" value="WD40_rpt"/>
</dbReference>
<keyword evidence="13" id="KW-0614">Plasmid</keyword>
<dbReference type="PROSITE" id="PS50011">
    <property type="entry name" value="PROTEIN_KINASE_DOM"/>
    <property type="match status" value="1"/>
</dbReference>
<evidence type="ECO:0000256" key="3">
    <source>
        <dbReference type="ARBA" id="ARBA00022574"/>
    </source>
</evidence>
<dbReference type="Pfam" id="PF00069">
    <property type="entry name" value="Pkinase"/>
    <property type="match status" value="1"/>
</dbReference>
<keyword evidence="11" id="KW-1133">Transmembrane helix</keyword>
<dbReference type="CDD" id="cd14014">
    <property type="entry name" value="STKc_PknB_like"/>
    <property type="match status" value="1"/>
</dbReference>
<dbReference type="SUPFAM" id="SSF50969">
    <property type="entry name" value="YVTN repeat-like/Quinoprotein amine dehydrogenase"/>
    <property type="match status" value="1"/>
</dbReference>
<proteinExistence type="predicted"/>
<dbReference type="InterPro" id="IPR011009">
    <property type="entry name" value="Kinase-like_dom_sf"/>
</dbReference>
<feature type="region of interest" description="Disordered" evidence="10">
    <location>
        <begin position="924"/>
        <end position="950"/>
    </location>
</feature>
<dbReference type="Pfam" id="PF00400">
    <property type="entry name" value="WD40"/>
    <property type="match status" value="5"/>
</dbReference>
<feature type="domain" description="Protein kinase" evidence="12">
    <location>
        <begin position="97"/>
        <end position="359"/>
    </location>
</feature>
<dbReference type="Proteomes" id="UP000317835">
    <property type="component" value="Plasmid pElP_2"/>
</dbReference>
<dbReference type="EC" id="2.7.11.1" evidence="1"/>
<dbReference type="InterPro" id="IPR000719">
    <property type="entry name" value="Prot_kinase_dom"/>
</dbReference>
<evidence type="ECO:0000313" key="13">
    <source>
        <dbReference type="EMBL" id="QDV39461.1"/>
    </source>
</evidence>
<keyword evidence="7 13" id="KW-0418">Kinase</keyword>
<dbReference type="InterPro" id="IPR036322">
    <property type="entry name" value="WD40_repeat_dom_sf"/>
</dbReference>
<dbReference type="PRINTS" id="PR00320">
    <property type="entry name" value="GPROTEINBRPT"/>
</dbReference>
<keyword evidence="4 13" id="KW-0808">Transferase</keyword>
<evidence type="ECO:0000256" key="9">
    <source>
        <dbReference type="PROSITE-ProRule" id="PRU00221"/>
    </source>
</evidence>
<dbReference type="RefSeq" id="WP_231749921.1">
    <property type="nucleotide sequence ID" value="NZ_CP036428.1"/>
</dbReference>
<dbReference type="InterPro" id="IPR011044">
    <property type="entry name" value="Quino_amine_DH_bsu"/>
</dbReference>
<keyword evidence="2" id="KW-0723">Serine/threonine-protein kinase</keyword>
<dbReference type="EMBL" id="CP036428">
    <property type="protein sequence ID" value="QDV39461.1"/>
    <property type="molecule type" value="Genomic_DNA"/>
</dbReference>
<dbReference type="PROSITE" id="PS00108">
    <property type="entry name" value="PROTEIN_KINASE_ST"/>
    <property type="match status" value="1"/>
</dbReference>
<dbReference type="InterPro" id="IPR015943">
    <property type="entry name" value="WD40/YVTN_repeat-like_dom_sf"/>
</dbReference>
<dbReference type="GO" id="GO:0004674">
    <property type="term" value="F:protein serine/threonine kinase activity"/>
    <property type="evidence" value="ECO:0007669"/>
    <property type="project" value="UniProtKB-KW"/>
</dbReference>
<dbReference type="PROSITE" id="PS50294">
    <property type="entry name" value="WD_REPEATS_REGION"/>
    <property type="match status" value="4"/>
</dbReference>
<evidence type="ECO:0000313" key="14">
    <source>
        <dbReference type="Proteomes" id="UP000317835"/>
    </source>
</evidence>
<organism evidence="13 14">
    <name type="scientific">Tautonia plasticadhaerens</name>
    <dbReference type="NCBI Taxonomy" id="2527974"/>
    <lineage>
        <taxon>Bacteria</taxon>
        <taxon>Pseudomonadati</taxon>
        <taxon>Planctomycetota</taxon>
        <taxon>Planctomycetia</taxon>
        <taxon>Isosphaerales</taxon>
        <taxon>Isosphaeraceae</taxon>
        <taxon>Tautonia</taxon>
    </lineage>
</organism>
<dbReference type="GO" id="GO:0005524">
    <property type="term" value="F:ATP binding"/>
    <property type="evidence" value="ECO:0007669"/>
    <property type="project" value="UniProtKB-KW"/>
</dbReference>
<dbReference type="InterPro" id="IPR020472">
    <property type="entry name" value="WD40_PAC1"/>
</dbReference>
<reference evidence="13 14" key="1">
    <citation type="submission" date="2019-02" db="EMBL/GenBank/DDBJ databases">
        <title>Deep-cultivation of Planctomycetes and their phenomic and genomic characterization uncovers novel biology.</title>
        <authorList>
            <person name="Wiegand S."/>
            <person name="Jogler M."/>
            <person name="Boedeker C."/>
            <person name="Pinto D."/>
            <person name="Vollmers J."/>
            <person name="Rivas-Marin E."/>
            <person name="Kohn T."/>
            <person name="Peeters S.H."/>
            <person name="Heuer A."/>
            <person name="Rast P."/>
            <person name="Oberbeckmann S."/>
            <person name="Bunk B."/>
            <person name="Jeske O."/>
            <person name="Meyerdierks A."/>
            <person name="Storesund J.E."/>
            <person name="Kallscheuer N."/>
            <person name="Luecker S."/>
            <person name="Lage O.M."/>
            <person name="Pohl T."/>
            <person name="Merkel B.J."/>
            <person name="Hornburger P."/>
            <person name="Mueller R.-W."/>
            <person name="Bruemmer F."/>
            <person name="Labrenz M."/>
            <person name="Spormann A.M."/>
            <person name="Op den Camp H."/>
            <person name="Overmann J."/>
            <person name="Amann R."/>
            <person name="Jetten M.S.M."/>
            <person name="Mascher T."/>
            <person name="Medema M.H."/>
            <person name="Devos D.P."/>
            <person name="Kaster A.-K."/>
            <person name="Ovreas L."/>
            <person name="Rohde M."/>
            <person name="Galperin M.Y."/>
            <person name="Jogler C."/>
        </authorList>
    </citation>
    <scope>NUCLEOTIDE SEQUENCE [LARGE SCALE GENOMIC DNA]</scope>
    <source>
        <strain evidence="13 14">ElP</strain>
        <plasmid evidence="14">pelp_2</plasmid>
    </source>
</reference>
<dbReference type="AlphaFoldDB" id="A0A518HF57"/>
<dbReference type="InterPro" id="IPR019775">
    <property type="entry name" value="WD40_repeat_CS"/>
</dbReference>
<dbReference type="SUPFAM" id="SSF50978">
    <property type="entry name" value="WD40 repeat-like"/>
    <property type="match status" value="1"/>
</dbReference>
<evidence type="ECO:0000256" key="2">
    <source>
        <dbReference type="ARBA" id="ARBA00022527"/>
    </source>
</evidence>
<feature type="repeat" description="WD" evidence="9">
    <location>
        <begin position="1176"/>
        <end position="1207"/>
    </location>
</feature>
<feature type="repeat" description="WD" evidence="9">
    <location>
        <begin position="1135"/>
        <end position="1166"/>
    </location>
</feature>
<name>A0A518HF57_9BACT</name>
<keyword evidence="3 9" id="KW-0853">WD repeat</keyword>
<protein>
    <recommendedName>
        <fullName evidence="1">non-specific serine/threonine protein kinase</fullName>
        <ecNumber evidence="1">2.7.11.1</ecNumber>
    </recommendedName>
</protein>
<keyword evidence="11" id="KW-0812">Transmembrane</keyword>
<dbReference type="PROSITE" id="PS00678">
    <property type="entry name" value="WD_REPEATS_1"/>
    <property type="match status" value="1"/>
</dbReference>
<feature type="repeat" description="WD" evidence="9">
    <location>
        <begin position="890"/>
        <end position="931"/>
    </location>
</feature>
<keyword evidence="11" id="KW-0472">Membrane</keyword>
<dbReference type="Gene3D" id="3.30.200.20">
    <property type="entry name" value="Phosphorylase Kinase, domain 1"/>
    <property type="match status" value="1"/>
</dbReference>
<dbReference type="SMART" id="SM00320">
    <property type="entry name" value="WD40"/>
    <property type="match status" value="7"/>
</dbReference>
<evidence type="ECO:0000256" key="6">
    <source>
        <dbReference type="ARBA" id="ARBA00022741"/>
    </source>
</evidence>
<feature type="region of interest" description="Disordered" evidence="10">
    <location>
        <begin position="34"/>
        <end position="90"/>
    </location>
</feature>
<sequence>MSDALSCPGCGQLLSADAPVGLCPECLLRIGLDGGSSGPDAEAMSAGARRRTAPDTAGDAAGPTREWPRDSEPSTVGPDGRREPSGPGIQLRRFGDYEILGEIARGGMGVIYRARQLSLDRPVALKVIRSAGFASESEIRRFRVEAEAAAHLDHPNIVPIYEVGEHQGQHYYSMRLYDHGSLSRRLPELRGDHREVARLMATVARAIDAAHRRGILHRDLKPANILVDAEGQPHVADFGLAKRIEADGGLTQSGAIMGTPEYMAPEQAAGRAKELTTAVDIYSLGAVLFALLTGRPPFRGDSVMETLRKVVEQEPPRPRALDPGIDHDLETIALKSLEKDPYRRYGSAEALAEDLERWLRGEPIEAHPIGNGERLWRWCRRNPIAAGSIAVTVLLLIIISVGSTAVSICLDRRREALEVERDRVGRLYYASQMQLAGAMRREGKTGLVRILDRFRPREGETDLRGFEWYFLRGGCLRELRTLVLDPEAEESSRRPPDRSEVVAFSPDGRLLATAGHDEVSVWEVRTGRKLASTRRAAYEQIRHLAFSQDVETLVIGQETRRLVWGFGSHHAKRIELLEVSTTTSRQRASLFVAGGKIWIRAADDRIEIWDTGARARLSEIRPEGWLFLDASPDGDYLATGHRRGTSKTQSGLAWTITLWEASTGREVWTIDVPTPPLKKLIFAPDGGRLLIEDADAITALSIPDRDRLWAIPAGPSSVLDDNWYSTDFDDAGEYQPEGLSGESDVHRYAENGNLVNVNRVEFRTSQLGRTSVHRDTLTFSRDGGMLAVLKRSLLILDPSIGDLIADLGADWSGPVAFSPDGGMLAVGGSDHTVRLWDIAGARDVGTLEGHSSWIDDMAFSPSGSLLATSSRDGTVKLWRIDPGPDATRRLAGHADAVWSMAFSADGTLLSTAAIDSTATLWDTSTGRPIETRGPGTQGKVSSAGGDASPGRPLTLFAPQGDLIALLDAEGELVLAGPGEALRGVRHLKGTTRFMKFSPRGRFLAVSTISPSPARGTQLALYDASNGHLIYGVSQGTNPLPANAIAFSRDESRIAYQTAVGNLLILHPISAPTRDWKDKAIRGLPETSDAFDMGTILAPDSAAFSSDGTFIAACNGSSRVTLIDWAGETTGSAVFEDDERHRITSVALGPDGTLATGSAEGLVKLWDPVLRHVRFVFEELPDVVTHVRFSPDGTILAAGCRDGSITLWYATDSDHPMAR</sequence>
<dbReference type="PANTHER" id="PTHR19879:SF9">
    <property type="entry name" value="TRANSCRIPTION INITIATION FACTOR TFIID SUBUNIT 5"/>
    <property type="match status" value="1"/>
</dbReference>
<evidence type="ECO:0000256" key="8">
    <source>
        <dbReference type="ARBA" id="ARBA00022840"/>
    </source>
</evidence>
<gene>
    <name evidence="13" type="primary">prkC</name>
    <name evidence="13" type="ORF">ElP_74280</name>
</gene>
<evidence type="ECO:0000259" key="12">
    <source>
        <dbReference type="PROSITE" id="PS50011"/>
    </source>
</evidence>
<feature type="transmembrane region" description="Helical" evidence="11">
    <location>
        <begin position="384"/>
        <end position="406"/>
    </location>
</feature>
<feature type="repeat" description="WD" evidence="9">
    <location>
        <begin position="847"/>
        <end position="888"/>
    </location>
</feature>
<geneLocation type="plasmid" evidence="14">
    <name>pelp_2</name>
</geneLocation>
<evidence type="ECO:0000256" key="1">
    <source>
        <dbReference type="ARBA" id="ARBA00012513"/>
    </source>
</evidence>
<dbReference type="InterPro" id="IPR008271">
    <property type="entry name" value="Ser/Thr_kinase_AS"/>
</dbReference>
<dbReference type="FunFam" id="1.10.510.10:FF:000021">
    <property type="entry name" value="Serine/threonine protein kinase"/>
    <property type="match status" value="1"/>
</dbReference>
<evidence type="ECO:0000256" key="11">
    <source>
        <dbReference type="SAM" id="Phobius"/>
    </source>
</evidence>
<evidence type="ECO:0000256" key="5">
    <source>
        <dbReference type="ARBA" id="ARBA00022737"/>
    </source>
</evidence>
<dbReference type="SUPFAM" id="SSF56112">
    <property type="entry name" value="Protein kinase-like (PK-like)"/>
    <property type="match status" value="1"/>
</dbReference>
<keyword evidence="8" id="KW-0067">ATP-binding</keyword>
<dbReference type="PROSITE" id="PS50082">
    <property type="entry name" value="WD_REPEATS_2"/>
    <property type="match status" value="5"/>
</dbReference>
<accession>A0A518HF57</accession>
<evidence type="ECO:0000256" key="7">
    <source>
        <dbReference type="ARBA" id="ARBA00022777"/>
    </source>
</evidence>
<dbReference type="Gene3D" id="1.10.510.10">
    <property type="entry name" value="Transferase(Phosphotransferase) domain 1"/>
    <property type="match status" value="1"/>
</dbReference>
<evidence type="ECO:0000256" key="10">
    <source>
        <dbReference type="SAM" id="MobiDB-lite"/>
    </source>
</evidence>